<dbReference type="PROSITE" id="PS50835">
    <property type="entry name" value="IG_LIKE"/>
    <property type="match status" value="1"/>
</dbReference>
<organism evidence="12 13">
    <name type="scientific">Latimeria chalumnae</name>
    <name type="common">Coelacanth</name>
    <dbReference type="NCBI Taxonomy" id="7897"/>
    <lineage>
        <taxon>Eukaryota</taxon>
        <taxon>Metazoa</taxon>
        <taxon>Chordata</taxon>
        <taxon>Craniata</taxon>
        <taxon>Vertebrata</taxon>
        <taxon>Euteleostomi</taxon>
        <taxon>Coelacanthiformes</taxon>
        <taxon>Coelacanthidae</taxon>
        <taxon>Latimeria</taxon>
    </lineage>
</organism>
<dbReference type="GO" id="GO:0060307">
    <property type="term" value="P:regulation of ventricular cardiac muscle cell membrane repolarization"/>
    <property type="evidence" value="ECO:0007669"/>
    <property type="project" value="TreeGrafter"/>
</dbReference>
<proteinExistence type="predicted"/>
<evidence type="ECO:0000256" key="2">
    <source>
        <dbReference type="ARBA" id="ARBA00022692"/>
    </source>
</evidence>
<name>H3BH50_LATCH</name>
<dbReference type="SUPFAM" id="SSF48726">
    <property type="entry name" value="Immunoglobulin"/>
    <property type="match status" value="1"/>
</dbReference>
<dbReference type="AlphaFoldDB" id="H3BH50"/>
<dbReference type="EMBL" id="AFYH01007169">
    <property type="status" value="NOT_ANNOTATED_CDS"/>
    <property type="molecule type" value="Genomic_DNA"/>
</dbReference>
<dbReference type="GO" id="GO:0044325">
    <property type="term" value="F:transmembrane transporter binding"/>
    <property type="evidence" value="ECO:0007669"/>
    <property type="project" value="TreeGrafter"/>
</dbReference>
<evidence type="ECO:0000256" key="4">
    <source>
        <dbReference type="ARBA" id="ARBA00022989"/>
    </source>
</evidence>
<dbReference type="InterPro" id="IPR007110">
    <property type="entry name" value="Ig-like_dom"/>
</dbReference>
<feature type="domain" description="Ig-like" evidence="11">
    <location>
        <begin position="8"/>
        <end position="120"/>
    </location>
</feature>
<dbReference type="Pfam" id="PF07686">
    <property type="entry name" value="V-set"/>
    <property type="match status" value="1"/>
</dbReference>
<evidence type="ECO:0000256" key="9">
    <source>
        <dbReference type="SAM" id="MobiDB-lite"/>
    </source>
</evidence>
<evidence type="ECO:0000256" key="7">
    <source>
        <dbReference type="ARBA" id="ARBA00023180"/>
    </source>
</evidence>
<evidence type="ECO:0000256" key="10">
    <source>
        <dbReference type="SAM" id="Phobius"/>
    </source>
</evidence>
<keyword evidence="8" id="KW-0393">Immunoglobulin domain</keyword>
<dbReference type="eggNOG" id="ENOG502QTZ6">
    <property type="taxonomic scope" value="Eukaryota"/>
</dbReference>
<keyword evidence="7" id="KW-0325">Glycoprotein</keyword>
<reference evidence="12" key="3">
    <citation type="submission" date="2025-09" db="UniProtKB">
        <authorList>
            <consortium name="Ensembl"/>
        </authorList>
    </citation>
    <scope>IDENTIFICATION</scope>
</reference>
<keyword evidence="6" id="KW-1015">Disulfide bond</keyword>
<evidence type="ECO:0000313" key="13">
    <source>
        <dbReference type="Proteomes" id="UP000008672"/>
    </source>
</evidence>
<feature type="compositionally biased region" description="Polar residues" evidence="9">
    <location>
        <begin position="185"/>
        <end position="198"/>
    </location>
</feature>
<dbReference type="InterPro" id="IPR000920">
    <property type="entry name" value="Myelin_P0-rel"/>
</dbReference>
<keyword evidence="13" id="KW-1185">Reference proteome</keyword>
<evidence type="ECO:0000256" key="6">
    <source>
        <dbReference type="ARBA" id="ARBA00023157"/>
    </source>
</evidence>
<dbReference type="Bgee" id="ENSLACG00000018644">
    <property type="expression patterns" value="Expressed in muscle tissue and 4 other cell types or tissues"/>
</dbReference>
<dbReference type="OMA" id="HQATIIL"/>
<keyword evidence="5 10" id="KW-0472">Membrane</keyword>
<dbReference type="InterPro" id="IPR013106">
    <property type="entry name" value="Ig_V-set"/>
</dbReference>
<feature type="transmembrane region" description="Helical" evidence="10">
    <location>
        <begin position="145"/>
        <end position="165"/>
    </location>
</feature>
<dbReference type="InParanoid" id="H3BH50"/>
<gene>
    <name evidence="12" type="primary">SCN4B</name>
</gene>
<dbReference type="Proteomes" id="UP000008672">
    <property type="component" value="Unassembled WGS sequence"/>
</dbReference>
<dbReference type="InterPro" id="IPR036179">
    <property type="entry name" value="Ig-like_dom_sf"/>
</dbReference>
<keyword evidence="3" id="KW-0732">Signal</keyword>
<dbReference type="PANTHER" id="PTHR13869">
    <property type="entry name" value="MYELIN P0 RELATED"/>
    <property type="match status" value="1"/>
</dbReference>
<evidence type="ECO:0000256" key="8">
    <source>
        <dbReference type="ARBA" id="ARBA00023319"/>
    </source>
</evidence>
<protein>
    <submittedName>
        <fullName evidence="12">Sodium voltage-gated channel beta subunit 4</fullName>
    </submittedName>
</protein>
<evidence type="ECO:0000313" key="12">
    <source>
        <dbReference type="Ensembl" id="ENSLACP00000021221.1"/>
    </source>
</evidence>
<evidence type="ECO:0000256" key="1">
    <source>
        <dbReference type="ARBA" id="ARBA00004479"/>
    </source>
</evidence>
<dbReference type="InterPro" id="IPR013783">
    <property type="entry name" value="Ig-like_fold"/>
</dbReference>
<comment type="subcellular location">
    <subcellularLocation>
        <location evidence="1">Membrane</location>
        <topology evidence="1">Single-pass type I membrane protein</topology>
    </subcellularLocation>
</comment>
<reference evidence="12" key="2">
    <citation type="submission" date="2025-08" db="UniProtKB">
        <authorList>
            <consortium name="Ensembl"/>
        </authorList>
    </citation>
    <scope>IDENTIFICATION</scope>
</reference>
<dbReference type="Ensembl" id="ENSLACT00000021362.1">
    <property type="protein sequence ID" value="ENSLACP00000021221.1"/>
    <property type="gene ID" value="ENSLACG00000018644.1"/>
</dbReference>
<dbReference type="STRING" id="7897.ENSLACP00000021221"/>
<dbReference type="FunCoup" id="H3BH50">
    <property type="interactions" value="274"/>
</dbReference>
<reference evidence="13" key="1">
    <citation type="submission" date="2011-08" db="EMBL/GenBank/DDBJ databases">
        <title>The draft genome of Latimeria chalumnae.</title>
        <authorList>
            <person name="Di Palma F."/>
            <person name="Alfoldi J."/>
            <person name="Johnson J."/>
            <person name="Berlin A."/>
            <person name="Gnerre S."/>
            <person name="Jaffe D."/>
            <person name="MacCallum I."/>
            <person name="Young S."/>
            <person name="Walker B.J."/>
            <person name="Lander E."/>
            <person name="Lindblad-Toh K."/>
        </authorList>
    </citation>
    <scope>NUCLEOTIDE SEQUENCE [LARGE SCALE GENOMIC DNA]</scope>
    <source>
        <strain evidence="13">Wild caught</strain>
    </source>
</reference>
<sequence>LVGLHFIPVSFSLEATIGKKNTIEALNGTDVLLPCTFATCMGFMNLKFWWTRENNGTSTKLFEGMIRKKDDDVIQQDKADRIEFAGGKGNNISIILKAVDFEDTGKYACHVLNPLEKNLEHEAVAVLTVLSEFFDKPLSTVSQDYWYIISFNGGLIGLTILIMVTKKVIIFIMKKAREKKKECLVSSSGNDNTENGLSGSKVDPKGSPKA</sequence>
<dbReference type="SMART" id="SM00409">
    <property type="entry name" value="IG"/>
    <property type="match status" value="1"/>
</dbReference>
<accession>H3BH50</accession>
<evidence type="ECO:0000256" key="5">
    <source>
        <dbReference type="ARBA" id="ARBA00023136"/>
    </source>
</evidence>
<dbReference type="GO" id="GO:0086002">
    <property type="term" value="P:cardiac muscle cell action potential involved in contraction"/>
    <property type="evidence" value="ECO:0007669"/>
    <property type="project" value="TreeGrafter"/>
</dbReference>
<dbReference type="PANTHER" id="PTHR13869:SF14">
    <property type="entry name" value="SODIUM CHANNEL SUBUNIT BETA-4"/>
    <property type="match status" value="1"/>
</dbReference>
<keyword evidence="4 10" id="KW-1133">Transmembrane helix</keyword>
<keyword evidence="2 10" id="KW-0812">Transmembrane</keyword>
<dbReference type="GeneTree" id="ENSGT01030000234556"/>
<dbReference type="Gene3D" id="2.60.40.10">
    <property type="entry name" value="Immunoglobulins"/>
    <property type="match status" value="1"/>
</dbReference>
<dbReference type="GO" id="GO:0017080">
    <property type="term" value="F:sodium channel regulator activity"/>
    <property type="evidence" value="ECO:0007669"/>
    <property type="project" value="TreeGrafter"/>
</dbReference>
<evidence type="ECO:0000256" key="3">
    <source>
        <dbReference type="ARBA" id="ARBA00022729"/>
    </source>
</evidence>
<dbReference type="InterPro" id="IPR003599">
    <property type="entry name" value="Ig_sub"/>
</dbReference>
<evidence type="ECO:0000259" key="11">
    <source>
        <dbReference type="PROSITE" id="PS50835"/>
    </source>
</evidence>
<feature type="region of interest" description="Disordered" evidence="9">
    <location>
        <begin position="183"/>
        <end position="210"/>
    </location>
</feature>
<dbReference type="GO" id="GO:0001518">
    <property type="term" value="C:voltage-gated sodium channel complex"/>
    <property type="evidence" value="ECO:0007669"/>
    <property type="project" value="TreeGrafter"/>
</dbReference>